<dbReference type="InterPro" id="IPR036390">
    <property type="entry name" value="WH_DNA-bd_sf"/>
</dbReference>
<comment type="caution">
    <text evidence="6">The sequence shown here is derived from an EMBL/GenBank/DDBJ whole genome shotgun (WGS) entry which is preliminary data.</text>
</comment>
<keyword evidence="3" id="KW-0238">DNA-binding</keyword>
<sequence length="307" mass="34719">MASNITIKQLNVFAHVSKYGTLSEAASRLFISKAAVSLALSDLEKQLGHSVFDRVNNRLVINQQGKQLLPLADELLARYTEIESFGNTQSQFSGSIKLGASQTIGNHLLPYMLANFSQQLTQYDDRERGVDLFVDPDIKITNNDILCRQILEYKIDIGLTEGEVKHPDLITLPFGEDEMVVICPLDNQYAGKRNVDLAQLSGERWLLREHGSGSRDYFLNYVAPSIALWQEAYQFSSTTAIINGVCAGLGLSCMSNHSLDSSRITEQVGKIYLREPLRRQYSIVIHKQKYRTPLLNRFIEFVQRWDV</sequence>
<evidence type="ECO:0000313" key="7">
    <source>
        <dbReference type="Proteomes" id="UP001169719"/>
    </source>
</evidence>
<dbReference type="SUPFAM" id="SSF46785">
    <property type="entry name" value="Winged helix' DNA-binding domain"/>
    <property type="match status" value="1"/>
</dbReference>
<protein>
    <submittedName>
        <fullName evidence="6">LysR substrate-binding domain-containing protein</fullName>
    </submittedName>
</protein>
<evidence type="ECO:0000259" key="5">
    <source>
        <dbReference type="PROSITE" id="PS50931"/>
    </source>
</evidence>
<dbReference type="SUPFAM" id="SSF53850">
    <property type="entry name" value="Periplasmic binding protein-like II"/>
    <property type="match status" value="1"/>
</dbReference>
<evidence type="ECO:0000256" key="4">
    <source>
        <dbReference type="ARBA" id="ARBA00023163"/>
    </source>
</evidence>
<dbReference type="Proteomes" id="UP001169719">
    <property type="component" value="Unassembled WGS sequence"/>
</dbReference>
<dbReference type="InterPro" id="IPR000847">
    <property type="entry name" value="LysR_HTH_N"/>
</dbReference>
<evidence type="ECO:0000256" key="2">
    <source>
        <dbReference type="ARBA" id="ARBA00023015"/>
    </source>
</evidence>
<dbReference type="Pfam" id="PF03466">
    <property type="entry name" value="LysR_substrate"/>
    <property type="match status" value="1"/>
</dbReference>
<dbReference type="Gene3D" id="3.40.190.290">
    <property type="match status" value="1"/>
</dbReference>
<keyword evidence="2" id="KW-0805">Transcription regulation</keyword>
<evidence type="ECO:0000256" key="3">
    <source>
        <dbReference type="ARBA" id="ARBA00023125"/>
    </source>
</evidence>
<dbReference type="Gene3D" id="1.10.10.10">
    <property type="entry name" value="Winged helix-like DNA-binding domain superfamily/Winged helix DNA-binding domain"/>
    <property type="match status" value="1"/>
</dbReference>
<organism evidence="6 7">
    <name type="scientific">Vibrio agarivorans</name>
    <dbReference type="NCBI Taxonomy" id="153622"/>
    <lineage>
        <taxon>Bacteria</taxon>
        <taxon>Pseudomonadati</taxon>
        <taxon>Pseudomonadota</taxon>
        <taxon>Gammaproteobacteria</taxon>
        <taxon>Vibrionales</taxon>
        <taxon>Vibrionaceae</taxon>
        <taxon>Vibrio</taxon>
    </lineage>
</organism>
<keyword evidence="4" id="KW-0804">Transcription</keyword>
<proteinExistence type="inferred from homology"/>
<dbReference type="Pfam" id="PF00126">
    <property type="entry name" value="HTH_1"/>
    <property type="match status" value="1"/>
</dbReference>
<dbReference type="InterPro" id="IPR005119">
    <property type="entry name" value="LysR_subst-bd"/>
</dbReference>
<gene>
    <name evidence="6" type="ORF">QWJ08_17150</name>
</gene>
<reference evidence="6" key="1">
    <citation type="submission" date="2024-05" db="EMBL/GenBank/DDBJ databases">
        <title>Genome Sequences of Four Agar- Degrading Marine Bacteria.</title>
        <authorList>
            <person name="Phillips E.K."/>
            <person name="Shaffer J.C."/>
            <person name="Henson M.W."/>
            <person name="Temperton B."/>
            <person name="Thrash C.J."/>
            <person name="Martin M.O."/>
        </authorList>
    </citation>
    <scope>NUCLEOTIDE SEQUENCE</scope>
    <source>
        <strain evidence="6">EKP203</strain>
    </source>
</reference>
<comment type="similarity">
    <text evidence="1">Belongs to the LysR transcriptional regulatory family.</text>
</comment>
<dbReference type="RefSeq" id="WP_289963128.1">
    <property type="nucleotide sequence ID" value="NZ_JAUEOZ010000002.1"/>
</dbReference>
<feature type="domain" description="HTH lysR-type" evidence="5">
    <location>
        <begin position="5"/>
        <end position="62"/>
    </location>
</feature>
<evidence type="ECO:0000313" key="6">
    <source>
        <dbReference type="EMBL" id="MDN2483073.1"/>
    </source>
</evidence>
<dbReference type="PROSITE" id="PS50931">
    <property type="entry name" value="HTH_LYSR"/>
    <property type="match status" value="1"/>
</dbReference>
<accession>A0ABT7Y4U2</accession>
<dbReference type="PANTHER" id="PTHR30126:SF94">
    <property type="entry name" value="LYSR FAMILY TRANSCRIPTIONAL REGULATOR"/>
    <property type="match status" value="1"/>
</dbReference>
<evidence type="ECO:0000256" key="1">
    <source>
        <dbReference type="ARBA" id="ARBA00009437"/>
    </source>
</evidence>
<dbReference type="InterPro" id="IPR036388">
    <property type="entry name" value="WH-like_DNA-bd_sf"/>
</dbReference>
<name>A0ABT7Y4U2_9VIBR</name>
<dbReference type="EMBL" id="JAUEOZ010000002">
    <property type="protein sequence ID" value="MDN2483073.1"/>
    <property type="molecule type" value="Genomic_DNA"/>
</dbReference>
<keyword evidence="7" id="KW-1185">Reference proteome</keyword>
<dbReference type="PANTHER" id="PTHR30126">
    <property type="entry name" value="HTH-TYPE TRANSCRIPTIONAL REGULATOR"/>
    <property type="match status" value="1"/>
</dbReference>